<proteinExistence type="inferred from homology"/>
<dbReference type="RefSeq" id="WP_188244745.1">
    <property type="nucleotide sequence ID" value="NZ_JABTCF010000011.1"/>
</dbReference>
<sequence>MITLKIVLKKKLLSDGTYPVCLRVTKERQCRHYKTPFSAKLSEWVEATGNFNKRNLNSVQYNRLLVKFKERAYQIITDLEIENPDYTIQEFDTRYRVTFNPVKNDVFAFFDEIIGEMTYAGRIGNAKSYKDAKTSIQIFHKIKKLNFREVNSAFLSKYDAFLRSRGGTDGGVGVKMRAIRALFNKAIARGVIKESLYPFKTYKISGLRGKGFKRALDFEEIIRIINLDLTDYPHLVDTKNYFVFSFYTRGMNFADMICLEWKDVEANVIYYTRAKTKGNFSIAIMPPVQKILDYYRVHGNGNKYVFPLLFREDYTPTQLADRKHKMLGIYNIELKEVAKLCKITKNVSSYVARHSFANCLKQKGIATDVISESLGHQNLTVTQAYLKELDTQIVDKALEVLLQPSSQIIRIVS</sequence>
<protein>
    <submittedName>
        <fullName evidence="5">Site-specific integrase</fullName>
    </submittedName>
</protein>
<dbReference type="Gene3D" id="1.10.443.10">
    <property type="entry name" value="Intergrase catalytic core"/>
    <property type="match status" value="1"/>
</dbReference>
<dbReference type="PANTHER" id="PTHR30349:SF64">
    <property type="entry name" value="PROPHAGE INTEGRASE INTD-RELATED"/>
    <property type="match status" value="1"/>
</dbReference>
<keyword evidence="2" id="KW-0238">DNA-binding</keyword>
<accession>A0ABR7V3A2</accession>
<comment type="caution">
    <text evidence="5">The sequence shown here is derived from an EMBL/GenBank/DDBJ whole genome shotgun (WGS) entry which is preliminary data.</text>
</comment>
<dbReference type="InterPro" id="IPR035386">
    <property type="entry name" value="Arm-DNA-bind_5"/>
</dbReference>
<dbReference type="Gene3D" id="1.10.150.130">
    <property type="match status" value="1"/>
</dbReference>
<gene>
    <name evidence="5" type="ORF">HPE56_15940</name>
</gene>
<evidence type="ECO:0000313" key="6">
    <source>
        <dbReference type="Proteomes" id="UP001166021"/>
    </source>
</evidence>
<dbReference type="SUPFAM" id="SSF56349">
    <property type="entry name" value="DNA breaking-rejoining enzymes"/>
    <property type="match status" value="1"/>
</dbReference>
<dbReference type="InterPro" id="IPR050090">
    <property type="entry name" value="Tyrosine_recombinase_XerCD"/>
</dbReference>
<dbReference type="Pfam" id="PF17293">
    <property type="entry name" value="Arm-DNA-bind_5"/>
    <property type="match status" value="1"/>
</dbReference>
<evidence type="ECO:0000313" key="5">
    <source>
        <dbReference type="EMBL" id="MBD0779292.1"/>
    </source>
</evidence>
<dbReference type="InterPro" id="IPR025269">
    <property type="entry name" value="SAM-like_dom"/>
</dbReference>
<organism evidence="5 6">
    <name type="scientific">Maribacter aquimaris</name>
    <dbReference type="NCBI Taxonomy" id="2737171"/>
    <lineage>
        <taxon>Bacteria</taxon>
        <taxon>Pseudomonadati</taxon>
        <taxon>Bacteroidota</taxon>
        <taxon>Flavobacteriia</taxon>
        <taxon>Flavobacteriales</taxon>
        <taxon>Flavobacteriaceae</taxon>
        <taxon>Maribacter</taxon>
    </lineage>
</organism>
<dbReference type="InterPro" id="IPR010998">
    <property type="entry name" value="Integrase_recombinase_N"/>
</dbReference>
<dbReference type="Pfam" id="PF13102">
    <property type="entry name" value="Phage_int_SAM_5"/>
    <property type="match status" value="1"/>
</dbReference>
<keyword evidence="3" id="KW-0233">DNA recombination</keyword>
<comment type="similarity">
    <text evidence="1">Belongs to the 'phage' integrase family.</text>
</comment>
<name>A0ABR7V3A2_9FLAO</name>
<dbReference type="Proteomes" id="UP001166021">
    <property type="component" value="Unassembled WGS sequence"/>
</dbReference>
<dbReference type="InterPro" id="IPR011010">
    <property type="entry name" value="DNA_brk_join_enz"/>
</dbReference>
<dbReference type="InterPro" id="IPR002104">
    <property type="entry name" value="Integrase_catalytic"/>
</dbReference>
<dbReference type="PANTHER" id="PTHR30349">
    <property type="entry name" value="PHAGE INTEGRASE-RELATED"/>
    <property type="match status" value="1"/>
</dbReference>
<evidence type="ECO:0000256" key="1">
    <source>
        <dbReference type="ARBA" id="ARBA00008857"/>
    </source>
</evidence>
<dbReference type="PROSITE" id="PS51898">
    <property type="entry name" value="TYR_RECOMBINASE"/>
    <property type="match status" value="1"/>
</dbReference>
<dbReference type="InterPro" id="IPR013762">
    <property type="entry name" value="Integrase-like_cat_sf"/>
</dbReference>
<evidence type="ECO:0000259" key="4">
    <source>
        <dbReference type="PROSITE" id="PS51898"/>
    </source>
</evidence>
<dbReference type="EMBL" id="JABTCF010000011">
    <property type="protein sequence ID" value="MBD0779292.1"/>
    <property type="molecule type" value="Genomic_DNA"/>
</dbReference>
<feature type="domain" description="Tyr recombinase" evidence="4">
    <location>
        <begin position="211"/>
        <end position="399"/>
    </location>
</feature>
<reference evidence="5" key="1">
    <citation type="submission" date="2020-05" db="EMBL/GenBank/DDBJ databases">
        <title>The draft genome sequence of Maribacter sp. ANRC-HE7.</title>
        <authorList>
            <person name="Mu L."/>
        </authorList>
    </citation>
    <scope>NUCLEOTIDE SEQUENCE</scope>
    <source>
        <strain evidence="5">ANRC-HE7</strain>
    </source>
</reference>
<keyword evidence="6" id="KW-1185">Reference proteome</keyword>
<evidence type="ECO:0000256" key="3">
    <source>
        <dbReference type="ARBA" id="ARBA00023172"/>
    </source>
</evidence>
<dbReference type="CDD" id="cd01185">
    <property type="entry name" value="INTN1_C_like"/>
    <property type="match status" value="1"/>
</dbReference>
<evidence type="ECO:0000256" key="2">
    <source>
        <dbReference type="ARBA" id="ARBA00023125"/>
    </source>
</evidence>
<dbReference type="Pfam" id="PF00589">
    <property type="entry name" value="Phage_integrase"/>
    <property type="match status" value="1"/>
</dbReference>